<dbReference type="InterPro" id="IPR000700">
    <property type="entry name" value="PAS-assoc_C"/>
</dbReference>
<dbReference type="InterPro" id="IPR013656">
    <property type="entry name" value="PAS_4"/>
</dbReference>
<gene>
    <name evidence="5" type="ORF">FG385_01020</name>
</gene>
<dbReference type="PROSITE" id="PS50887">
    <property type="entry name" value="GGDEF"/>
    <property type="match status" value="1"/>
</dbReference>
<feature type="domain" description="PAC" evidence="2">
    <location>
        <begin position="429"/>
        <end position="484"/>
    </location>
</feature>
<dbReference type="PROSITE" id="PS50883">
    <property type="entry name" value="EAL"/>
    <property type="match status" value="1"/>
</dbReference>
<dbReference type="SUPFAM" id="SSF55785">
    <property type="entry name" value="PYP-like sensor domain (PAS domain)"/>
    <property type="match status" value="3"/>
</dbReference>
<dbReference type="CDD" id="cd00130">
    <property type="entry name" value="PAS"/>
    <property type="match status" value="3"/>
</dbReference>
<dbReference type="Gene3D" id="3.20.20.450">
    <property type="entry name" value="EAL domain"/>
    <property type="match status" value="1"/>
</dbReference>
<dbReference type="SMART" id="SM00086">
    <property type="entry name" value="PAC"/>
    <property type="match status" value="4"/>
</dbReference>
<dbReference type="InterPro" id="IPR035965">
    <property type="entry name" value="PAS-like_dom_sf"/>
</dbReference>
<dbReference type="Gene3D" id="3.30.70.270">
    <property type="match status" value="1"/>
</dbReference>
<protein>
    <submittedName>
        <fullName evidence="5">EAL domain-containing protein</fullName>
    </submittedName>
</protein>
<feature type="domain" description="EAL" evidence="3">
    <location>
        <begin position="658"/>
        <end position="908"/>
    </location>
</feature>
<comment type="caution">
    <text evidence="5">The sequence shown here is derived from an EMBL/GenBank/DDBJ whole genome shotgun (WGS) entry which is preliminary data.</text>
</comment>
<dbReference type="InterPro" id="IPR035919">
    <property type="entry name" value="EAL_sf"/>
</dbReference>
<dbReference type="PROSITE" id="PS50113">
    <property type="entry name" value="PAC"/>
    <property type="match status" value="1"/>
</dbReference>
<evidence type="ECO:0000259" key="1">
    <source>
        <dbReference type="PROSITE" id="PS50112"/>
    </source>
</evidence>
<dbReference type="InterPro" id="IPR052155">
    <property type="entry name" value="Biofilm_reg_signaling"/>
</dbReference>
<dbReference type="Gene3D" id="3.30.450.20">
    <property type="entry name" value="PAS domain"/>
    <property type="match status" value="3"/>
</dbReference>
<dbReference type="InterPro" id="IPR000014">
    <property type="entry name" value="PAS"/>
</dbReference>
<feature type="domain" description="GGDEF" evidence="4">
    <location>
        <begin position="515"/>
        <end position="649"/>
    </location>
</feature>
<sequence>MAGTNLDADLVTHLALSEGAGSGWRLDLATGTAAWTPGIAELLAVAGADEETISARLREAVQPLTDEARTAPAEQELEFVRRFDEPGGGTRWTHFRARRFSCGGGAGLVGVATDVSAQAESQRALSDLTNRYRLLVELSPDGIVVHQDGDIVYVNPAAVRFVGARSAAEVVGRSIVDFVHADDLSALMARIRSLTEPGASSEPTEAVLRRVDGGTVTIESVSVRTTWEGRPAFQVIMRDVTTQRAAEAATRYQAALVAHVSDAIIATDANWQVTSFNPAAESIFGVSADMAFGGTIEDLTGVRLEAGAVTHPGGVMVTMHRINDGELRHLRISAAEMDDGYVLVCTDETARRRAEQYFTSVVASLEEGVVVLSKQGAVEAVNPATSRILKVLADQGVGKRPEPFELYDETGKVIPETESPMNITRLTGQPQNARTVRAKPRSSPEVWLSVSCRPLDPDDGPPYAVVASFNDITERREISERLLYDATHDALTGLANRRMVVRRLEDAMRAEKRYDSITVLFVDLDKFKVINDSLGHGIGDEVLRVVGQRLSGVVRRGDLVGRLGGDEFAVVDFHVREVKETAALARRLRDSLAAPISLTGRELHIDASIGIVVAGRGDTRSAEDLIRDADVAMYQAKTNGPGRFEFFDVALRERLQRRLRLEQDLRQAVHNEELWVAYQPVVELATGKTVGVEALLRWNQPVLGVISPVEFIPLAEESDLINKIGIQTLRTTTRDMAERRRQGNDLHLAVNLSARQLDDPDLLVTVQHALRSADLPASALCLEITETTLMRDPVGAAAKLRALRGLGVTLAIDDFGTGYASLAQLQRLPLDVLKVDQSFVATLGHSPETEGIVGGIIAMAHAIGLLVVAEGVETASQAEILLRLGCDQAQGFYFGRPESTRTWLPPAA</sequence>
<dbReference type="SUPFAM" id="SSF141868">
    <property type="entry name" value="EAL domain-like"/>
    <property type="match status" value="1"/>
</dbReference>
<reference evidence="5 6" key="1">
    <citation type="submission" date="2019-06" db="EMBL/GenBank/DDBJ databases">
        <title>Amycolatopsis alkalitolerans sp. nov., isolated from Gastrodia elata Blume.</title>
        <authorList>
            <person name="Narsing Rao M.P."/>
            <person name="Li W.J."/>
        </authorList>
    </citation>
    <scope>NUCLEOTIDE SEQUENCE [LARGE SCALE GENOMIC DNA]</scope>
    <source>
        <strain evidence="5 6">SYSUP0005</strain>
    </source>
</reference>
<dbReference type="CDD" id="cd01948">
    <property type="entry name" value="EAL"/>
    <property type="match status" value="1"/>
</dbReference>
<accession>A0A5C4M9F8</accession>
<dbReference type="Pfam" id="PF00563">
    <property type="entry name" value="EAL"/>
    <property type="match status" value="1"/>
</dbReference>
<dbReference type="SMART" id="SM00091">
    <property type="entry name" value="PAS"/>
    <property type="match status" value="3"/>
</dbReference>
<evidence type="ECO:0000259" key="3">
    <source>
        <dbReference type="PROSITE" id="PS50883"/>
    </source>
</evidence>
<dbReference type="InterPro" id="IPR029787">
    <property type="entry name" value="Nucleotide_cyclase"/>
</dbReference>
<evidence type="ECO:0000259" key="4">
    <source>
        <dbReference type="PROSITE" id="PS50887"/>
    </source>
</evidence>
<keyword evidence="6" id="KW-1185">Reference proteome</keyword>
<dbReference type="InterPro" id="IPR043128">
    <property type="entry name" value="Rev_trsase/Diguanyl_cyclase"/>
</dbReference>
<dbReference type="InterPro" id="IPR013767">
    <property type="entry name" value="PAS_fold"/>
</dbReference>
<dbReference type="InterPro" id="IPR001633">
    <property type="entry name" value="EAL_dom"/>
</dbReference>
<name>A0A5C4M9F8_9PSEU</name>
<dbReference type="CDD" id="cd01949">
    <property type="entry name" value="GGDEF"/>
    <property type="match status" value="1"/>
</dbReference>
<dbReference type="SMART" id="SM00052">
    <property type="entry name" value="EAL"/>
    <property type="match status" value="1"/>
</dbReference>
<dbReference type="SUPFAM" id="SSF55073">
    <property type="entry name" value="Nucleotide cyclase"/>
    <property type="match status" value="1"/>
</dbReference>
<dbReference type="RefSeq" id="WP_139094836.1">
    <property type="nucleotide sequence ID" value="NZ_VDFW01000001.1"/>
</dbReference>
<dbReference type="NCBIfam" id="TIGR00229">
    <property type="entry name" value="sensory_box"/>
    <property type="match status" value="3"/>
</dbReference>
<evidence type="ECO:0000313" key="6">
    <source>
        <dbReference type="Proteomes" id="UP000305546"/>
    </source>
</evidence>
<dbReference type="GO" id="GO:0006355">
    <property type="term" value="P:regulation of DNA-templated transcription"/>
    <property type="evidence" value="ECO:0007669"/>
    <property type="project" value="InterPro"/>
</dbReference>
<dbReference type="EMBL" id="VDFW01000001">
    <property type="protein sequence ID" value="TNC29766.1"/>
    <property type="molecule type" value="Genomic_DNA"/>
</dbReference>
<dbReference type="InterPro" id="IPR001610">
    <property type="entry name" value="PAC"/>
</dbReference>
<dbReference type="PANTHER" id="PTHR44757:SF2">
    <property type="entry name" value="BIOFILM ARCHITECTURE MAINTENANCE PROTEIN MBAA"/>
    <property type="match status" value="1"/>
</dbReference>
<dbReference type="Pfam" id="PF08448">
    <property type="entry name" value="PAS_4"/>
    <property type="match status" value="1"/>
</dbReference>
<dbReference type="SMART" id="SM00267">
    <property type="entry name" value="GGDEF"/>
    <property type="match status" value="1"/>
</dbReference>
<dbReference type="PANTHER" id="PTHR44757">
    <property type="entry name" value="DIGUANYLATE CYCLASE DGCP"/>
    <property type="match status" value="1"/>
</dbReference>
<feature type="domain" description="PAS" evidence="1">
    <location>
        <begin position="128"/>
        <end position="198"/>
    </location>
</feature>
<dbReference type="NCBIfam" id="TIGR00254">
    <property type="entry name" value="GGDEF"/>
    <property type="match status" value="1"/>
</dbReference>
<evidence type="ECO:0000259" key="2">
    <source>
        <dbReference type="PROSITE" id="PS50113"/>
    </source>
</evidence>
<dbReference type="InterPro" id="IPR000160">
    <property type="entry name" value="GGDEF_dom"/>
</dbReference>
<dbReference type="Pfam" id="PF13188">
    <property type="entry name" value="PAS_8"/>
    <property type="match status" value="1"/>
</dbReference>
<proteinExistence type="predicted"/>
<evidence type="ECO:0000313" key="5">
    <source>
        <dbReference type="EMBL" id="TNC29766.1"/>
    </source>
</evidence>
<dbReference type="Pfam" id="PF00989">
    <property type="entry name" value="PAS"/>
    <property type="match status" value="1"/>
</dbReference>
<dbReference type="AlphaFoldDB" id="A0A5C4M9F8"/>
<organism evidence="5 6">
    <name type="scientific">Amycolatopsis alkalitolerans</name>
    <dbReference type="NCBI Taxonomy" id="2547244"/>
    <lineage>
        <taxon>Bacteria</taxon>
        <taxon>Bacillati</taxon>
        <taxon>Actinomycetota</taxon>
        <taxon>Actinomycetes</taxon>
        <taxon>Pseudonocardiales</taxon>
        <taxon>Pseudonocardiaceae</taxon>
        <taxon>Amycolatopsis</taxon>
    </lineage>
</organism>
<dbReference type="PROSITE" id="PS50112">
    <property type="entry name" value="PAS"/>
    <property type="match status" value="1"/>
</dbReference>
<dbReference type="OrthoDB" id="23692at2"/>
<dbReference type="Proteomes" id="UP000305546">
    <property type="component" value="Unassembled WGS sequence"/>
</dbReference>
<dbReference type="Pfam" id="PF00990">
    <property type="entry name" value="GGDEF"/>
    <property type="match status" value="1"/>
</dbReference>